<dbReference type="Proteomes" id="UP000515806">
    <property type="component" value="Chromosome"/>
</dbReference>
<reference evidence="1 2" key="1">
    <citation type="submission" date="2020-08" db="EMBL/GenBank/DDBJ databases">
        <title>Genome sequence of Pedobacter roseus KACC 11594T.</title>
        <authorList>
            <person name="Hyun D.-W."/>
            <person name="Bae J.-W."/>
        </authorList>
    </citation>
    <scope>NUCLEOTIDE SEQUENCE [LARGE SCALE GENOMIC DNA]</scope>
    <source>
        <strain evidence="1 2">KACC 11594</strain>
    </source>
</reference>
<organism evidence="1 2">
    <name type="scientific">Pedobacter roseus</name>
    <dbReference type="NCBI Taxonomy" id="336820"/>
    <lineage>
        <taxon>Bacteria</taxon>
        <taxon>Pseudomonadati</taxon>
        <taxon>Bacteroidota</taxon>
        <taxon>Sphingobacteriia</taxon>
        <taxon>Sphingobacteriales</taxon>
        <taxon>Sphingobacteriaceae</taxon>
        <taxon>Pedobacter</taxon>
    </lineage>
</organism>
<dbReference type="RefSeq" id="WP_187594516.1">
    <property type="nucleotide sequence ID" value="NZ_CP060723.1"/>
</dbReference>
<name>A0A7G9QL37_9SPHI</name>
<accession>A0A7G9QL37</accession>
<dbReference type="EMBL" id="CP060723">
    <property type="protein sequence ID" value="QNN44062.1"/>
    <property type="molecule type" value="Genomic_DNA"/>
</dbReference>
<evidence type="ECO:0000313" key="1">
    <source>
        <dbReference type="EMBL" id="QNN44062.1"/>
    </source>
</evidence>
<protein>
    <submittedName>
        <fullName evidence="1">Uncharacterized protein</fullName>
    </submittedName>
</protein>
<gene>
    <name evidence="1" type="ORF">H9L23_08305</name>
</gene>
<proteinExistence type="predicted"/>
<evidence type="ECO:0000313" key="2">
    <source>
        <dbReference type="Proteomes" id="UP000515806"/>
    </source>
</evidence>
<keyword evidence="2" id="KW-1185">Reference proteome</keyword>
<sequence>MQKHVLEQAIINKLYIDGKWTQSGGTETHLKYLGKIKTQGGQTFKIMNSIWLWGLSHRATSRILIFNNKNQYIGNYYLNSIRDLPTELKNGALIFKNSDVECNKKTQTIVNFRNGIPKQFFRKCNEKSGDIYSFDKE</sequence>
<dbReference type="KEGG" id="proe:H9L23_08305"/>
<dbReference type="AlphaFoldDB" id="A0A7G9QL37"/>